<dbReference type="CDD" id="cd17913">
    <property type="entry name" value="DEXQc_Suv3"/>
    <property type="match status" value="1"/>
</dbReference>
<evidence type="ECO:0000259" key="14">
    <source>
        <dbReference type="PROSITE" id="PS51194"/>
    </source>
</evidence>
<dbReference type="SUPFAM" id="SSF52540">
    <property type="entry name" value="P-loop containing nucleoside triphosphate hydrolases"/>
    <property type="match status" value="1"/>
</dbReference>
<dbReference type="Gene3D" id="1.20.272.40">
    <property type="match status" value="1"/>
</dbReference>
<dbReference type="Gene3D" id="3.40.50.300">
    <property type="entry name" value="P-loop containing nucleotide triphosphate hydrolases"/>
    <property type="match status" value="2"/>
</dbReference>
<comment type="catalytic activity">
    <reaction evidence="11">
        <text>ATP + H2O = ADP + phosphate + H(+)</text>
        <dbReference type="Rhea" id="RHEA:13065"/>
        <dbReference type="ChEBI" id="CHEBI:15377"/>
        <dbReference type="ChEBI" id="CHEBI:15378"/>
        <dbReference type="ChEBI" id="CHEBI:30616"/>
        <dbReference type="ChEBI" id="CHEBI:43474"/>
        <dbReference type="ChEBI" id="CHEBI:456216"/>
        <dbReference type="EC" id="3.6.4.13"/>
    </reaction>
</comment>
<feature type="domain" description="Helicase ATP-binding" evidence="13">
    <location>
        <begin position="176"/>
        <end position="322"/>
    </location>
</feature>
<dbReference type="Pfam" id="PF22527">
    <property type="entry name" value="DEXQc_Suv3"/>
    <property type="match status" value="1"/>
</dbReference>
<evidence type="ECO:0000256" key="12">
    <source>
        <dbReference type="SAM" id="MobiDB-lite"/>
    </source>
</evidence>
<evidence type="ECO:0000256" key="10">
    <source>
        <dbReference type="ARBA" id="ARBA00023128"/>
    </source>
</evidence>
<evidence type="ECO:0000256" key="8">
    <source>
        <dbReference type="ARBA" id="ARBA00022840"/>
    </source>
</evidence>
<evidence type="ECO:0000256" key="11">
    <source>
        <dbReference type="ARBA" id="ARBA00047984"/>
    </source>
</evidence>
<keyword evidence="6" id="KW-0378">Hydrolase</keyword>
<comment type="cofactor">
    <cofactor evidence="1">
        <name>Mn(2+)</name>
        <dbReference type="ChEBI" id="CHEBI:29035"/>
    </cofactor>
</comment>
<evidence type="ECO:0000256" key="2">
    <source>
        <dbReference type="ARBA" id="ARBA00001946"/>
    </source>
</evidence>
<proteinExistence type="predicted"/>
<gene>
    <name evidence="15" type="ORF">INT46_004850</name>
</gene>
<keyword evidence="9" id="KW-0809">Transit peptide</keyword>
<dbReference type="GO" id="GO:0045025">
    <property type="term" value="C:mitochondrial degradosome"/>
    <property type="evidence" value="ECO:0007669"/>
    <property type="project" value="TreeGrafter"/>
</dbReference>
<dbReference type="GO" id="GO:0000965">
    <property type="term" value="P:mitochondrial RNA 3'-end processing"/>
    <property type="evidence" value="ECO:0007669"/>
    <property type="project" value="TreeGrafter"/>
</dbReference>
<comment type="caution">
    <text evidence="15">The sequence shown here is derived from an EMBL/GenBank/DDBJ whole genome shotgun (WGS) entry which is preliminary data.</text>
</comment>
<dbReference type="Proteomes" id="UP000650833">
    <property type="component" value="Unassembled WGS sequence"/>
</dbReference>
<dbReference type="InterPro" id="IPR044774">
    <property type="entry name" value="Suv3_DEXQc"/>
</dbReference>
<dbReference type="InterPro" id="IPR041082">
    <property type="entry name" value="Suv3_C_1"/>
</dbReference>
<dbReference type="OrthoDB" id="6692397at2759"/>
<dbReference type="Pfam" id="PF12513">
    <property type="entry name" value="SUV3_C"/>
    <property type="match status" value="1"/>
</dbReference>
<accession>A0A8H7V5V3</accession>
<reference evidence="15" key="1">
    <citation type="submission" date="2020-12" db="EMBL/GenBank/DDBJ databases">
        <title>Metabolic potential, ecology and presence of endohyphal bacteria is reflected in genomic diversity of Mucoromycotina.</title>
        <authorList>
            <person name="Muszewska A."/>
            <person name="Okrasinska A."/>
            <person name="Steczkiewicz K."/>
            <person name="Drgas O."/>
            <person name="Orlowska M."/>
            <person name="Perlinska-Lenart U."/>
            <person name="Aleksandrzak-Piekarczyk T."/>
            <person name="Szatraj K."/>
            <person name="Zielenkiewicz U."/>
            <person name="Pilsyk S."/>
            <person name="Malc E."/>
            <person name="Mieczkowski P."/>
            <person name="Kruszewska J.S."/>
            <person name="Biernat P."/>
            <person name="Pawlowska J."/>
        </authorList>
    </citation>
    <scope>NUCLEOTIDE SEQUENCE</scope>
    <source>
        <strain evidence="15">CBS 226.32</strain>
    </source>
</reference>
<evidence type="ECO:0000256" key="3">
    <source>
        <dbReference type="ARBA" id="ARBA00004305"/>
    </source>
</evidence>
<dbReference type="PANTHER" id="PTHR12131">
    <property type="entry name" value="ATP-DEPENDENT RNA AND DNA HELICASE"/>
    <property type="match status" value="1"/>
</dbReference>
<dbReference type="GO" id="GO:0005759">
    <property type="term" value="C:mitochondrial matrix"/>
    <property type="evidence" value="ECO:0007669"/>
    <property type="project" value="UniProtKB-SubCell"/>
</dbReference>
<dbReference type="GO" id="GO:0016787">
    <property type="term" value="F:hydrolase activity"/>
    <property type="evidence" value="ECO:0007669"/>
    <property type="project" value="UniProtKB-KW"/>
</dbReference>
<dbReference type="AlphaFoldDB" id="A0A8H7V5V3"/>
<dbReference type="InterPro" id="IPR014001">
    <property type="entry name" value="Helicase_ATP-bd"/>
</dbReference>
<keyword evidence="10" id="KW-0496">Mitochondrion</keyword>
<dbReference type="GO" id="GO:0003724">
    <property type="term" value="F:RNA helicase activity"/>
    <property type="evidence" value="ECO:0007669"/>
    <property type="project" value="UniProtKB-EC"/>
</dbReference>
<dbReference type="PROSITE" id="PS51194">
    <property type="entry name" value="HELICASE_CTER"/>
    <property type="match status" value="1"/>
</dbReference>
<dbReference type="InterPro" id="IPR050699">
    <property type="entry name" value="RNA-DNA_Helicase"/>
</dbReference>
<keyword evidence="8" id="KW-0067">ATP-binding</keyword>
<dbReference type="FunFam" id="3.40.50.300:FF:000957">
    <property type="entry name" value="ATP-dependent RNA helicase SUV3L, mitochondrial"/>
    <property type="match status" value="1"/>
</dbReference>
<comment type="subcellular location">
    <subcellularLocation>
        <location evidence="3">Mitochondrion matrix</location>
    </subcellularLocation>
</comment>
<feature type="compositionally biased region" description="Basic residues" evidence="12">
    <location>
        <begin position="652"/>
        <end position="669"/>
    </location>
</feature>
<keyword evidence="5" id="KW-0547">Nucleotide-binding</keyword>
<sequence length="677" mass="76985">MLRILPLKQSAFCLVRSASYRQLCHRTFTHSAPCLKKPFDFNKRSTSTNAKHVIELLTTKKDVHWVQRNLKTKLRKFSSNPNILRKSKNLGIPAKLFKQISEKFVNEATLGNIPRITATQLFSSFTENDDHHSIDKALESAFFIFAEPFIPKDKVEKFHSLRSISDIRFPSEWFPDARQMKRQIILHVGPTNSGKTYQALKRLENAESGIYCGPLRLLAHEIFEKMNENGVACNLLTGEERREVAPFAPLTSSTVEMASLNRTMDVAVIDEIQMIADPDRGWAWTQALLGLKAKEIHLCGEASAVPLVKKICETLDEEVIVNEYQRLTPFTINPQTLNNDLSKIQKGDCVVAFSRREIFEYKEKIERQTGLRCAVAYGALPPETRALQAKAFNDPESGFDVLVASDAVGMGLNLNIRRIVFSTVQKYDGSDFTYISIPQLKQIAGRAGRFNTAYDKGEVTTLKERDLFYVNQAVAAPTIPLEMAGLQPTVDILELFALQLPKEKFSGLLQKFEDLASLNGDYFLCNFRDQKMIADRLEHIKLPLKDRYQFVTAPVSIRTDSSMEMIESLAEKFSKSETCTLNDVIQLPSVAPKSATQLAELESSHKNIMLYMWLSLRYPDVFTTTQDFSNTIKTRCEVMIDDVLKSTSFEKTKKKGTSMQVQRHRKKQLQKKELKQH</sequence>
<dbReference type="InterPro" id="IPR055206">
    <property type="entry name" value="DEXQc_SUV3"/>
</dbReference>
<dbReference type="CDD" id="cd18805">
    <property type="entry name" value="SF2_C_suv3"/>
    <property type="match status" value="1"/>
</dbReference>
<dbReference type="Pfam" id="PF18147">
    <property type="entry name" value="Suv3_C_1"/>
    <property type="match status" value="1"/>
</dbReference>
<evidence type="ECO:0000256" key="4">
    <source>
        <dbReference type="ARBA" id="ARBA00012552"/>
    </source>
</evidence>
<evidence type="ECO:0000256" key="1">
    <source>
        <dbReference type="ARBA" id="ARBA00001936"/>
    </source>
</evidence>
<dbReference type="Gene3D" id="1.20.58.1080">
    <property type="match status" value="1"/>
</dbReference>
<dbReference type="EC" id="3.6.4.13" evidence="4"/>
<dbReference type="FunFam" id="3.40.50.300:FF:000269">
    <property type="entry name" value="ATP-dependent RNA helicase SUPV3L1, mitochondrial"/>
    <property type="match status" value="1"/>
</dbReference>
<evidence type="ECO:0000256" key="6">
    <source>
        <dbReference type="ARBA" id="ARBA00022801"/>
    </source>
</evidence>
<dbReference type="InterPro" id="IPR001650">
    <property type="entry name" value="Helicase_C-like"/>
</dbReference>
<protein>
    <recommendedName>
        <fullName evidence="4">RNA helicase</fullName>
        <ecNumber evidence="4">3.6.4.13</ecNumber>
    </recommendedName>
</protein>
<name>A0A8H7V5V3_9FUNG</name>
<keyword evidence="7" id="KW-0347">Helicase</keyword>
<evidence type="ECO:0000256" key="7">
    <source>
        <dbReference type="ARBA" id="ARBA00022806"/>
    </source>
</evidence>
<feature type="domain" description="Helicase C-terminal" evidence="14">
    <location>
        <begin position="336"/>
        <end position="487"/>
    </location>
</feature>
<evidence type="ECO:0000313" key="16">
    <source>
        <dbReference type="Proteomes" id="UP000650833"/>
    </source>
</evidence>
<dbReference type="Pfam" id="PF00271">
    <property type="entry name" value="Helicase_C"/>
    <property type="match status" value="1"/>
</dbReference>
<dbReference type="EMBL" id="JAEPRC010000146">
    <property type="protein sequence ID" value="KAG2206602.1"/>
    <property type="molecule type" value="Genomic_DNA"/>
</dbReference>
<dbReference type="SMART" id="SM00490">
    <property type="entry name" value="HELICc"/>
    <property type="match status" value="1"/>
</dbReference>
<evidence type="ECO:0000259" key="13">
    <source>
        <dbReference type="PROSITE" id="PS51192"/>
    </source>
</evidence>
<dbReference type="InterPro" id="IPR027417">
    <property type="entry name" value="P-loop_NTPase"/>
</dbReference>
<evidence type="ECO:0000313" key="15">
    <source>
        <dbReference type="EMBL" id="KAG2206602.1"/>
    </source>
</evidence>
<comment type="cofactor">
    <cofactor evidence="2">
        <name>Mg(2+)</name>
        <dbReference type="ChEBI" id="CHEBI:18420"/>
    </cofactor>
</comment>
<organism evidence="15 16">
    <name type="scientific">Mucor plumbeus</name>
    <dbReference type="NCBI Taxonomy" id="97098"/>
    <lineage>
        <taxon>Eukaryota</taxon>
        <taxon>Fungi</taxon>
        <taxon>Fungi incertae sedis</taxon>
        <taxon>Mucoromycota</taxon>
        <taxon>Mucoromycotina</taxon>
        <taxon>Mucoromycetes</taxon>
        <taxon>Mucorales</taxon>
        <taxon>Mucorineae</taxon>
        <taxon>Mucoraceae</taxon>
        <taxon>Mucor</taxon>
    </lineage>
</organism>
<evidence type="ECO:0000256" key="5">
    <source>
        <dbReference type="ARBA" id="ARBA00022741"/>
    </source>
</evidence>
<evidence type="ECO:0000256" key="9">
    <source>
        <dbReference type="ARBA" id="ARBA00022946"/>
    </source>
</evidence>
<dbReference type="GO" id="GO:0005524">
    <property type="term" value="F:ATP binding"/>
    <property type="evidence" value="ECO:0007669"/>
    <property type="project" value="UniProtKB-KW"/>
</dbReference>
<dbReference type="PANTHER" id="PTHR12131:SF1">
    <property type="entry name" value="ATP-DEPENDENT RNA HELICASE SUPV3L1, MITOCHONDRIAL-RELATED"/>
    <property type="match status" value="1"/>
</dbReference>
<feature type="region of interest" description="Disordered" evidence="12">
    <location>
        <begin position="651"/>
        <end position="677"/>
    </location>
</feature>
<keyword evidence="16" id="KW-1185">Reference proteome</keyword>
<dbReference type="InterPro" id="IPR022192">
    <property type="entry name" value="SUV3_C"/>
</dbReference>
<dbReference type="PROSITE" id="PS51192">
    <property type="entry name" value="HELICASE_ATP_BIND_1"/>
    <property type="match status" value="1"/>
</dbReference>